<dbReference type="PANTHER" id="PTHR45339">
    <property type="entry name" value="HYBRID SIGNAL TRANSDUCTION HISTIDINE KINASE J"/>
    <property type="match status" value="1"/>
</dbReference>
<keyword evidence="1 2" id="KW-0597">Phosphoprotein</keyword>
<accession>B3E2R3</accession>
<dbReference type="EMBL" id="CP001089">
    <property type="protein sequence ID" value="ACD95720.1"/>
    <property type="molecule type" value="Genomic_DNA"/>
</dbReference>
<evidence type="ECO:0000256" key="2">
    <source>
        <dbReference type="PROSITE-ProRule" id="PRU00169"/>
    </source>
</evidence>
<dbReference type="STRING" id="398767.Glov_2004"/>
<dbReference type="SMART" id="SM00448">
    <property type="entry name" value="REC"/>
    <property type="match status" value="1"/>
</dbReference>
<feature type="modified residue" description="4-aspartylphosphate" evidence="2">
    <location>
        <position position="73"/>
    </location>
</feature>
<dbReference type="eggNOG" id="COG0784">
    <property type="taxonomic scope" value="Bacteria"/>
</dbReference>
<organism evidence="4 5">
    <name type="scientific">Trichlorobacter lovleyi (strain ATCC BAA-1151 / DSM 17278 / SZ)</name>
    <name type="common">Geobacter lovleyi</name>
    <dbReference type="NCBI Taxonomy" id="398767"/>
    <lineage>
        <taxon>Bacteria</taxon>
        <taxon>Pseudomonadati</taxon>
        <taxon>Thermodesulfobacteriota</taxon>
        <taxon>Desulfuromonadia</taxon>
        <taxon>Geobacterales</taxon>
        <taxon>Geobacteraceae</taxon>
        <taxon>Trichlorobacter</taxon>
    </lineage>
</organism>
<reference evidence="4 5" key="1">
    <citation type="submission" date="2008-05" db="EMBL/GenBank/DDBJ databases">
        <title>Complete sequence of chromosome of Geobacter lovleyi SZ.</title>
        <authorList>
            <consortium name="US DOE Joint Genome Institute"/>
            <person name="Lucas S."/>
            <person name="Copeland A."/>
            <person name="Lapidus A."/>
            <person name="Glavina del Rio T."/>
            <person name="Dalin E."/>
            <person name="Tice H."/>
            <person name="Bruce D."/>
            <person name="Goodwin L."/>
            <person name="Pitluck S."/>
            <person name="Chertkov O."/>
            <person name="Meincke L."/>
            <person name="Brettin T."/>
            <person name="Detter J.C."/>
            <person name="Han C."/>
            <person name="Tapia R."/>
            <person name="Kuske C.R."/>
            <person name="Schmutz J."/>
            <person name="Larimer F."/>
            <person name="Land M."/>
            <person name="Hauser L."/>
            <person name="Kyrpides N."/>
            <person name="Mikhailova N."/>
            <person name="Sung Y."/>
            <person name="Fletcher K.E."/>
            <person name="Ritalahti K.M."/>
            <person name="Loeffler F.E."/>
            <person name="Richardson P."/>
        </authorList>
    </citation>
    <scope>NUCLEOTIDE SEQUENCE [LARGE SCALE GENOMIC DNA]</scope>
    <source>
        <strain evidence="5">ATCC BAA-1151 / DSM 17278 / SZ</strain>
    </source>
</reference>
<dbReference type="GO" id="GO:0000160">
    <property type="term" value="P:phosphorelay signal transduction system"/>
    <property type="evidence" value="ECO:0007669"/>
    <property type="project" value="InterPro"/>
</dbReference>
<evidence type="ECO:0000313" key="4">
    <source>
        <dbReference type="EMBL" id="ACD95720.1"/>
    </source>
</evidence>
<dbReference type="Proteomes" id="UP000002420">
    <property type="component" value="Chromosome"/>
</dbReference>
<name>B3E2R3_TRIL1</name>
<feature type="domain" description="Response regulatory" evidence="3">
    <location>
        <begin position="24"/>
        <end position="142"/>
    </location>
</feature>
<keyword evidence="5" id="KW-1185">Reference proteome</keyword>
<proteinExistence type="predicted"/>
<dbReference type="PROSITE" id="PS50110">
    <property type="entry name" value="RESPONSE_REGULATORY"/>
    <property type="match status" value="1"/>
</dbReference>
<evidence type="ECO:0000313" key="5">
    <source>
        <dbReference type="Proteomes" id="UP000002420"/>
    </source>
</evidence>
<dbReference type="RefSeq" id="WP_012470059.1">
    <property type="nucleotide sequence ID" value="NC_010814.1"/>
</dbReference>
<dbReference type="PANTHER" id="PTHR45339:SF3">
    <property type="entry name" value="HISTIDINE KINASE"/>
    <property type="match status" value="1"/>
</dbReference>
<dbReference type="KEGG" id="glo:Glov_2004"/>
<evidence type="ECO:0000256" key="1">
    <source>
        <dbReference type="ARBA" id="ARBA00022553"/>
    </source>
</evidence>
<dbReference type="Gene3D" id="3.40.50.2300">
    <property type="match status" value="1"/>
</dbReference>
<evidence type="ECO:0000259" key="3">
    <source>
        <dbReference type="PROSITE" id="PS50110"/>
    </source>
</evidence>
<protein>
    <submittedName>
        <fullName evidence="4">Response regulator receiver protein</fullName>
    </submittedName>
</protein>
<dbReference type="InterPro" id="IPR001789">
    <property type="entry name" value="Sig_transdc_resp-reg_receiver"/>
</dbReference>
<dbReference type="InterPro" id="IPR011006">
    <property type="entry name" value="CheY-like_superfamily"/>
</dbReference>
<sequence length="149" mass="16578">MRVRSTYPPPVAVAETSLLGRSLTILLAEDNRVNAEFIDKILSRLGHRVICVENGRQALEMLTRQNFDRILMDIQMPILGGDAATVIIREQEIQTGGHIPIIALTAHAMHEERLRILAQGFDAHIAKPVDISQLISELYRITSLECSGV</sequence>
<dbReference type="Pfam" id="PF00072">
    <property type="entry name" value="Response_reg"/>
    <property type="match status" value="1"/>
</dbReference>
<dbReference type="SUPFAM" id="SSF52172">
    <property type="entry name" value="CheY-like"/>
    <property type="match status" value="1"/>
</dbReference>
<gene>
    <name evidence="4" type="ordered locus">Glov_2004</name>
</gene>
<dbReference type="AlphaFoldDB" id="B3E2R3"/>
<dbReference type="CDD" id="cd17546">
    <property type="entry name" value="REC_hyHK_CKI1_RcsC-like"/>
    <property type="match status" value="1"/>
</dbReference>
<dbReference type="HOGENOM" id="CLU_000445_69_12_7"/>